<evidence type="ECO:0000256" key="8">
    <source>
        <dbReference type="ARBA" id="ARBA00025053"/>
    </source>
</evidence>
<reference evidence="12" key="1">
    <citation type="submission" date="2019-01" db="EMBL/GenBank/DDBJ databases">
        <title>Draft genome sequences of three monokaryotic isolates of the white-rot basidiomycete fungus Dichomitus squalens.</title>
        <authorList>
            <consortium name="DOE Joint Genome Institute"/>
            <person name="Lopez S.C."/>
            <person name="Andreopoulos B."/>
            <person name="Pangilinan J."/>
            <person name="Lipzen A."/>
            <person name="Riley R."/>
            <person name="Ahrendt S."/>
            <person name="Ng V."/>
            <person name="Barry K."/>
            <person name="Daum C."/>
            <person name="Grigoriev I.V."/>
            <person name="Hilden K.S."/>
            <person name="Makela M.R."/>
            <person name="de Vries R.P."/>
        </authorList>
    </citation>
    <scope>NUCLEOTIDE SEQUENCE [LARGE SCALE GENOMIC DNA]</scope>
    <source>
        <strain evidence="12">OM18370.1</strain>
    </source>
</reference>
<feature type="region of interest" description="Disordered" evidence="11">
    <location>
        <begin position="156"/>
        <end position="225"/>
    </location>
</feature>
<gene>
    <name evidence="12" type="ORF">BD311DRAFT_745973</name>
</gene>
<comment type="subcellular location">
    <subcellularLocation>
        <location evidence="1 9">Nucleus</location>
        <location evidence="1 9">Nucleolus</location>
    </subcellularLocation>
</comment>
<evidence type="ECO:0000256" key="7">
    <source>
        <dbReference type="ARBA" id="ARBA00023274"/>
    </source>
</evidence>
<dbReference type="EMBL" id="ML143387">
    <property type="protein sequence ID" value="TBU35327.1"/>
    <property type="molecule type" value="Genomic_DNA"/>
</dbReference>
<comment type="function">
    <text evidence="8 9">Component of the 90S pre-ribosome involved in the maturation of rRNAs. Required for early cleavages of the pre-RNAs in the 40S ribosomal subunit maturation pathway.</text>
</comment>
<evidence type="ECO:0000256" key="6">
    <source>
        <dbReference type="ARBA" id="ARBA00023242"/>
    </source>
</evidence>
<keyword evidence="3 9" id="KW-0690">Ribosome biogenesis</keyword>
<proteinExistence type="inferred from homology"/>
<feature type="region of interest" description="Disordered" evidence="11">
    <location>
        <begin position="1"/>
        <end position="135"/>
    </location>
</feature>
<dbReference type="Pfam" id="PF06102">
    <property type="entry name" value="RRP36"/>
    <property type="match status" value="1"/>
</dbReference>
<evidence type="ECO:0000256" key="1">
    <source>
        <dbReference type="ARBA" id="ARBA00004604"/>
    </source>
</evidence>
<feature type="compositionally biased region" description="Basic and acidic residues" evidence="11">
    <location>
        <begin position="360"/>
        <end position="371"/>
    </location>
</feature>
<feature type="compositionally biased region" description="Basic residues" evidence="11">
    <location>
        <begin position="196"/>
        <end position="207"/>
    </location>
</feature>
<name>A0A4Q9NUQ5_9APHY</name>
<keyword evidence="4 9" id="KW-0698">rRNA processing</keyword>
<dbReference type="PANTHER" id="PTHR21738">
    <property type="entry name" value="RIBOSOMAL RNA PROCESSING PROTEIN 36 HOMOLOG"/>
    <property type="match status" value="1"/>
</dbReference>
<evidence type="ECO:0000256" key="9">
    <source>
        <dbReference type="RuleBase" id="RU368027"/>
    </source>
</evidence>
<protein>
    <recommendedName>
        <fullName evidence="9">rRNA biogenesis protein RRP36</fullName>
    </recommendedName>
</protein>
<feature type="compositionally biased region" description="Basic and acidic residues" evidence="11">
    <location>
        <begin position="183"/>
        <end position="195"/>
    </location>
</feature>
<evidence type="ECO:0000256" key="3">
    <source>
        <dbReference type="ARBA" id="ARBA00022517"/>
    </source>
</evidence>
<feature type="compositionally biased region" description="Basic residues" evidence="11">
    <location>
        <begin position="372"/>
        <end position="384"/>
    </location>
</feature>
<dbReference type="GO" id="GO:0005730">
    <property type="term" value="C:nucleolus"/>
    <property type="evidence" value="ECO:0007669"/>
    <property type="project" value="UniProtKB-SubCell"/>
</dbReference>
<keyword evidence="5 10" id="KW-0175">Coiled coil</keyword>
<organism evidence="12">
    <name type="scientific">Dichomitus squalens</name>
    <dbReference type="NCBI Taxonomy" id="114155"/>
    <lineage>
        <taxon>Eukaryota</taxon>
        <taxon>Fungi</taxon>
        <taxon>Dikarya</taxon>
        <taxon>Basidiomycota</taxon>
        <taxon>Agaricomycotina</taxon>
        <taxon>Agaricomycetes</taxon>
        <taxon>Polyporales</taxon>
        <taxon>Polyporaceae</taxon>
        <taxon>Dichomitus</taxon>
    </lineage>
</organism>
<dbReference type="AlphaFoldDB" id="A0A4Q9NUQ5"/>
<feature type="compositionally biased region" description="Basic residues" evidence="11">
    <location>
        <begin position="1"/>
        <end position="13"/>
    </location>
</feature>
<dbReference type="GO" id="GO:0000462">
    <property type="term" value="P:maturation of SSU-rRNA from tricistronic rRNA transcript (SSU-rRNA, 5.8S rRNA, LSU-rRNA)"/>
    <property type="evidence" value="ECO:0007669"/>
    <property type="project" value="TreeGrafter"/>
</dbReference>
<dbReference type="GO" id="GO:0030686">
    <property type="term" value="C:90S preribosome"/>
    <property type="evidence" value="ECO:0007669"/>
    <property type="project" value="TreeGrafter"/>
</dbReference>
<evidence type="ECO:0000256" key="11">
    <source>
        <dbReference type="SAM" id="MobiDB-lite"/>
    </source>
</evidence>
<feature type="coiled-coil region" evidence="10">
    <location>
        <begin position="256"/>
        <end position="319"/>
    </location>
</feature>
<dbReference type="Proteomes" id="UP000292957">
    <property type="component" value="Unassembled WGS sequence"/>
</dbReference>
<evidence type="ECO:0000256" key="5">
    <source>
        <dbReference type="ARBA" id="ARBA00023054"/>
    </source>
</evidence>
<feature type="region of interest" description="Disordered" evidence="11">
    <location>
        <begin position="360"/>
        <end position="425"/>
    </location>
</feature>
<keyword evidence="7 9" id="KW-0687">Ribonucleoprotein</keyword>
<accession>A0A4Q9NUQ5</accession>
<feature type="compositionally biased region" description="Acidic residues" evidence="11">
    <location>
        <begin position="106"/>
        <end position="128"/>
    </location>
</feature>
<evidence type="ECO:0000256" key="2">
    <source>
        <dbReference type="ARBA" id="ARBA00009418"/>
    </source>
</evidence>
<dbReference type="InterPro" id="IPR009292">
    <property type="entry name" value="RRP36"/>
</dbReference>
<feature type="compositionally biased region" description="Basic residues" evidence="11">
    <location>
        <begin position="31"/>
        <end position="40"/>
    </location>
</feature>
<sequence>MPRRPRPASRRTPQHAATSSVKAAHTATRAKPARGSRSKANHTQEESESDESAVAGSSSDGFFEEGASGLGTSGPEDEEDDLGGGESYVGEFDDAEPDAPRVAQWVDDEELDEEEVLEEASESSEDEEGTKSHLQASLRSLSFGALRKAQKALAKVSAVADSEEEERSAVSETEAESDGPVVRFDKGKEKEENIRPKKVVPKRKHKHAPMEMSSKRPVSRSRFVAEDKVVPRDPRFLPVTGEFDPKRFQNQYGFLSDLHQEELSTLRENLKRARKLLANSPRDLREERAAEVERLERAVKRAESAVNKDRREKVEMEALGKVAKEEREKRKQGKKAWFMKDADKKELLLRAKYDALAERGGRGAVRKAIEKKQKKVNQKEKKKIPFVPGQLSNTGSRSTREGGPARLKRAHPGGDSGSRKRPRPN</sequence>
<dbReference type="OrthoDB" id="448446at2759"/>
<evidence type="ECO:0000256" key="4">
    <source>
        <dbReference type="ARBA" id="ARBA00022552"/>
    </source>
</evidence>
<comment type="subunit">
    <text evidence="9">Associates with 90S and pre-40S pre-ribosomal particles.</text>
</comment>
<dbReference type="PANTHER" id="PTHR21738:SF0">
    <property type="entry name" value="RIBOSOMAL RNA PROCESSING PROTEIN 36 HOMOLOG"/>
    <property type="match status" value="1"/>
</dbReference>
<evidence type="ECO:0000256" key="10">
    <source>
        <dbReference type="SAM" id="Coils"/>
    </source>
</evidence>
<keyword evidence="6 9" id="KW-0539">Nucleus</keyword>
<comment type="similarity">
    <text evidence="2 9">Belongs to the RRP36 family.</text>
</comment>
<evidence type="ECO:0000313" key="12">
    <source>
        <dbReference type="EMBL" id="TBU35327.1"/>
    </source>
</evidence>